<protein>
    <submittedName>
        <fullName evidence="1">Uncharacterized protein</fullName>
    </submittedName>
</protein>
<accession>A0A550BUZ4</accession>
<evidence type="ECO:0000313" key="1">
    <source>
        <dbReference type="EMBL" id="TRM56367.1"/>
    </source>
</evidence>
<organism evidence="1 2">
    <name type="scientific">Schizophyllum amplum</name>
    <dbReference type="NCBI Taxonomy" id="97359"/>
    <lineage>
        <taxon>Eukaryota</taxon>
        <taxon>Fungi</taxon>
        <taxon>Dikarya</taxon>
        <taxon>Basidiomycota</taxon>
        <taxon>Agaricomycotina</taxon>
        <taxon>Agaricomycetes</taxon>
        <taxon>Agaricomycetidae</taxon>
        <taxon>Agaricales</taxon>
        <taxon>Schizophyllaceae</taxon>
        <taxon>Schizophyllum</taxon>
    </lineage>
</organism>
<dbReference type="OrthoDB" id="2803783at2759"/>
<sequence>ALPISKKRPAEVGAWKQRARSTKYKPVAPKKKSDVDDWICDFKDAIWAWWSDINPSWRERDKGRVVPCRGEGDFSGLCCTGQNGLLSVLKCLKWLFDMEKAPNGSEDWRTLVDDVRWVLERLPKVQR</sequence>
<keyword evidence="2" id="KW-1185">Reference proteome</keyword>
<proteinExistence type="predicted"/>
<dbReference type="Proteomes" id="UP000320762">
    <property type="component" value="Unassembled WGS sequence"/>
</dbReference>
<comment type="caution">
    <text evidence="1">The sequence shown here is derived from an EMBL/GenBank/DDBJ whole genome shotgun (WGS) entry which is preliminary data.</text>
</comment>
<dbReference type="EMBL" id="VDMD01000071">
    <property type="protein sequence ID" value="TRM56367.1"/>
    <property type="molecule type" value="Genomic_DNA"/>
</dbReference>
<evidence type="ECO:0000313" key="2">
    <source>
        <dbReference type="Proteomes" id="UP000320762"/>
    </source>
</evidence>
<gene>
    <name evidence="1" type="ORF">BD626DRAFT_414108</name>
</gene>
<feature type="non-terminal residue" evidence="1">
    <location>
        <position position="1"/>
    </location>
</feature>
<dbReference type="AlphaFoldDB" id="A0A550BUZ4"/>
<reference evidence="1 2" key="1">
    <citation type="journal article" date="2019" name="New Phytol.">
        <title>Comparative genomics reveals unique wood-decay strategies and fruiting body development in the Schizophyllaceae.</title>
        <authorList>
            <person name="Almasi E."/>
            <person name="Sahu N."/>
            <person name="Krizsan K."/>
            <person name="Balint B."/>
            <person name="Kovacs G.M."/>
            <person name="Kiss B."/>
            <person name="Cseklye J."/>
            <person name="Drula E."/>
            <person name="Henrissat B."/>
            <person name="Nagy I."/>
            <person name="Chovatia M."/>
            <person name="Adam C."/>
            <person name="LaButti K."/>
            <person name="Lipzen A."/>
            <person name="Riley R."/>
            <person name="Grigoriev I.V."/>
            <person name="Nagy L.G."/>
        </authorList>
    </citation>
    <scope>NUCLEOTIDE SEQUENCE [LARGE SCALE GENOMIC DNA]</scope>
    <source>
        <strain evidence="1 2">NL-1724</strain>
    </source>
</reference>
<name>A0A550BUZ4_9AGAR</name>